<proteinExistence type="predicted"/>
<dbReference type="PROSITE" id="PS51186">
    <property type="entry name" value="GNAT"/>
    <property type="match status" value="1"/>
</dbReference>
<accession>A0ABQ4L4R2</accession>
<evidence type="ECO:0000313" key="5">
    <source>
        <dbReference type="EMBL" id="GIN98997.1"/>
    </source>
</evidence>
<dbReference type="EMBL" id="BORJ01000019">
    <property type="protein sequence ID" value="GIN98997.1"/>
    <property type="molecule type" value="Genomic_DNA"/>
</dbReference>
<evidence type="ECO:0000259" key="4">
    <source>
        <dbReference type="PROSITE" id="PS51186"/>
    </source>
</evidence>
<evidence type="ECO:0000256" key="2">
    <source>
        <dbReference type="ARBA" id="ARBA00023315"/>
    </source>
</evidence>
<dbReference type="Gene3D" id="3.40.630.30">
    <property type="match status" value="1"/>
</dbReference>
<name>A0ABQ4L4R2_SIMTE</name>
<dbReference type="Pfam" id="PF00583">
    <property type="entry name" value="Acetyltransf_1"/>
    <property type="match status" value="1"/>
</dbReference>
<feature type="domain" description="N-acetyltransferase" evidence="4">
    <location>
        <begin position="4"/>
        <end position="149"/>
    </location>
</feature>
<keyword evidence="2" id="KW-0012">Acyltransferase</keyword>
<feature type="region of interest" description="Disordered" evidence="3">
    <location>
        <begin position="933"/>
        <end position="964"/>
    </location>
</feature>
<dbReference type="Proteomes" id="UP000680670">
    <property type="component" value="Unassembled WGS sequence"/>
</dbReference>
<dbReference type="SUPFAM" id="SSF55729">
    <property type="entry name" value="Acyl-CoA N-acyltransferases (Nat)"/>
    <property type="match status" value="1"/>
</dbReference>
<organism evidence="5 6">
    <name type="scientific">Siminovitchia terrae</name>
    <name type="common">Bacillus terrae</name>
    <dbReference type="NCBI Taxonomy" id="1914933"/>
    <lineage>
        <taxon>Bacteria</taxon>
        <taxon>Bacillati</taxon>
        <taxon>Bacillota</taxon>
        <taxon>Bacilli</taxon>
        <taxon>Bacillales</taxon>
        <taxon>Bacillaceae</taxon>
        <taxon>Siminovitchia</taxon>
    </lineage>
</organism>
<comment type="caution">
    <text evidence="5">The sequence shown here is derived from an EMBL/GenBank/DDBJ whole genome shotgun (WGS) entry which is preliminary data.</text>
</comment>
<dbReference type="RefSeq" id="WP_213021570.1">
    <property type="nucleotide sequence ID" value="NZ_BORJ01000019.1"/>
</dbReference>
<keyword evidence="1" id="KW-0808">Transferase</keyword>
<evidence type="ECO:0000256" key="3">
    <source>
        <dbReference type="SAM" id="MobiDB-lite"/>
    </source>
</evidence>
<dbReference type="PANTHER" id="PTHR43877">
    <property type="entry name" value="AMINOALKYLPHOSPHONATE N-ACETYLTRANSFERASE-RELATED-RELATED"/>
    <property type="match status" value="1"/>
</dbReference>
<evidence type="ECO:0000256" key="1">
    <source>
        <dbReference type="ARBA" id="ARBA00022679"/>
    </source>
</evidence>
<evidence type="ECO:0000313" key="6">
    <source>
        <dbReference type="Proteomes" id="UP000680670"/>
    </source>
</evidence>
<gene>
    <name evidence="5" type="ORF">J6TS1_48670</name>
</gene>
<dbReference type="InterPro" id="IPR000182">
    <property type="entry name" value="GNAT_dom"/>
</dbReference>
<sequence length="1091" mass="122204">MTIVDIVSYHPDYAESIAEMWNQSSDGWGGGTSVRSTEQVRQSEENSDAIAVFLAICNDEVVGYCSLGEYPEDTGALYIQLLNVRPDFQGHKIGKRLVMRAVEETIRLGWPRVDLYTWEANMKAVPLYKRCGFFWEDREDAVHFMNFIPQIAACEALAPYFREFDWYADLTRTIEIKPDGHKENGFETYTYVWDGDNGRSLRVDIERRSRGICLIETEDFLLSATAEQAEPVFGNDYKVEYRIVNKSGAPLKLEFQGESDRNIAFDWHGELLVEDEQKISACFFVGAIKEPQSEWRTCPAVQTRVRINGAEAMLKVGIVPKFPASVKMSVPAVRHRAGGNYTLYLDMQNHFTQPAAFSFTLPGTAWLALKQQTFETRLQAKERVSLAIPYRLLDYGFYHARPQIRAVPDNGPEVVFSSTVGGAFGGPGAMVAGETDSGWMAWNGGCSLHCEKDHNEMSLQTVSRKNGEILLLPPSIGKPYSSEFTRKKPLRVEICEERGAIGFRQTYRSDAFPQLLLHLCTLLYADGTVKLWHELENDSGAPVSREIWISQRICSDLYRLVLPYRGRILELTDSHGNDHEYWDSAKFSEPWLFARSGQTPYGICWSGSHRMRFGEWYLELESVVESLESGETKASETIFIQAGGFDDWKEFRAFALKLAGMETPPPPIRHMELTVNEGNPFVPSDVQEVTIGLHDVKQNVWKGELSVSYGGEARPAAQRVLSANEETAAEASFVLPSPSLSSPCSVIQLDARLGSLQETYYSALFPMSSAPVRLTTYTEAEYPVYEADNGRIRISTAPTYYPALRALAVQGQEWLASGFPEYGIKSWWNPWIGGLTDQFDDMSPVSVRKEEHSASFARIADDQGNVWSGIRIRQSIQQHETYKGTIVDSYYLLLPGAPVLAYMTCIRQNTGAYMEKSLLSELFLRFDGSESSMGNGESAAPDTSGDTSQFCESIPHESGGSASFCESRKAGGGWLRTFAPDGKMLRYAIGRDELTVHETKDYGIGFDGLAGVMQIVTDETVNRPSLYTNKDICCLTFSRHVDLPHGNEFCSAPVFFVFPDELLPAEGLEALRRISFPTILESNDMEGAQSK</sequence>
<dbReference type="InterPro" id="IPR050832">
    <property type="entry name" value="Bact_Acetyltransf"/>
</dbReference>
<dbReference type="CDD" id="cd04301">
    <property type="entry name" value="NAT_SF"/>
    <property type="match status" value="1"/>
</dbReference>
<keyword evidence="6" id="KW-1185">Reference proteome</keyword>
<dbReference type="InterPro" id="IPR016181">
    <property type="entry name" value="Acyl_CoA_acyltransferase"/>
</dbReference>
<reference evidence="5 6" key="1">
    <citation type="submission" date="2021-03" db="EMBL/GenBank/DDBJ databases">
        <title>Antimicrobial resistance genes in bacteria isolated from Japanese honey, and their potential for conferring macrolide and lincosamide resistance in the American foulbrood pathogen Paenibacillus larvae.</title>
        <authorList>
            <person name="Okamoto M."/>
            <person name="Kumagai M."/>
            <person name="Kanamori H."/>
            <person name="Takamatsu D."/>
        </authorList>
    </citation>
    <scope>NUCLEOTIDE SEQUENCE [LARGE SCALE GENOMIC DNA]</scope>
    <source>
        <strain evidence="5 6">J6TS1</strain>
    </source>
</reference>
<protein>
    <recommendedName>
        <fullName evidence="4">N-acetyltransferase domain-containing protein</fullName>
    </recommendedName>
</protein>